<feature type="active site" description="Proton donor/acceptor" evidence="6">
    <location>
        <position position="139"/>
    </location>
</feature>
<evidence type="ECO:0000256" key="1">
    <source>
        <dbReference type="ARBA" id="ARBA00004496"/>
    </source>
</evidence>
<dbReference type="EMBL" id="QWET01000020">
    <property type="protein sequence ID" value="RIH63455.1"/>
    <property type="molecule type" value="Genomic_DNA"/>
</dbReference>
<dbReference type="InterPro" id="IPR013785">
    <property type="entry name" value="Aldolase_TIM"/>
</dbReference>
<dbReference type="SUPFAM" id="SSF51569">
    <property type="entry name" value="Aldolase"/>
    <property type="match status" value="1"/>
</dbReference>
<dbReference type="PANTHER" id="PTHR12128:SF21">
    <property type="entry name" value="N-ACETYLNEURAMINATE LYASE"/>
    <property type="match status" value="1"/>
</dbReference>
<dbReference type="SMART" id="SM01130">
    <property type="entry name" value="DHDPS"/>
    <property type="match status" value="1"/>
</dbReference>
<dbReference type="OrthoDB" id="9778880at2"/>
<sequence>MEYKHFEGLIAATFTPFYPNGELNLGVIPEYAHRLKEDGVKGIFVCGSSGEGLLMDTEERKAVAEAWMPFADEQFQVIVHVGSTSQKIAKELAAHAASIGAASIGCMGPCCFQPRDAHSLAAFCAEIAAAAPELPFYYYHIPTTSGVHIKMNHFLQVAGKVIPNLAGIKYTNNDMMDMMECMSLENGKYDILHGHDETLLAGMTLGANAAIGTTFNFIAPLFNKMIRAFHQKNTDEALTIQKEVNKIVALMLSTGSPISGGKAIMKMSGIDCGPCRLPISIISSAQEADLQKELEKIGYFEIQNQ</sequence>
<dbReference type="RefSeq" id="WP_119351573.1">
    <property type="nucleotide sequence ID" value="NZ_QWET01000020.1"/>
</dbReference>
<keyword evidence="9" id="KW-1185">Reference proteome</keyword>
<dbReference type="PANTHER" id="PTHR12128">
    <property type="entry name" value="DIHYDRODIPICOLINATE SYNTHASE"/>
    <property type="match status" value="1"/>
</dbReference>
<dbReference type="GO" id="GO:0005737">
    <property type="term" value="C:cytoplasm"/>
    <property type="evidence" value="ECO:0007669"/>
    <property type="project" value="UniProtKB-SubCell"/>
</dbReference>
<evidence type="ECO:0000313" key="8">
    <source>
        <dbReference type="EMBL" id="RIH63455.1"/>
    </source>
</evidence>
<proteinExistence type="inferred from homology"/>
<dbReference type="Proteomes" id="UP000266441">
    <property type="component" value="Unassembled WGS sequence"/>
</dbReference>
<dbReference type="AlphaFoldDB" id="A0A399CUC6"/>
<organism evidence="8 9">
    <name type="scientific">Mariniphaga sediminis</name>
    <dbReference type="NCBI Taxonomy" id="1628158"/>
    <lineage>
        <taxon>Bacteria</taxon>
        <taxon>Pseudomonadati</taxon>
        <taxon>Bacteroidota</taxon>
        <taxon>Bacteroidia</taxon>
        <taxon>Marinilabiliales</taxon>
        <taxon>Prolixibacteraceae</taxon>
        <taxon>Mariniphaga</taxon>
    </lineage>
</organism>
<evidence type="ECO:0000256" key="4">
    <source>
        <dbReference type="ARBA" id="ARBA00023277"/>
    </source>
</evidence>
<evidence type="ECO:0008006" key="10">
    <source>
        <dbReference type="Google" id="ProtNLM"/>
    </source>
</evidence>
<keyword evidence="2" id="KW-0963">Cytoplasm</keyword>
<evidence type="ECO:0000256" key="6">
    <source>
        <dbReference type="PIRSR" id="PIRSR001365-1"/>
    </source>
</evidence>
<comment type="subcellular location">
    <subcellularLocation>
        <location evidence="1">Cytoplasm</location>
    </subcellularLocation>
</comment>
<protein>
    <recommendedName>
        <fullName evidence="10">N-acetylneuraminate lyase</fullName>
    </recommendedName>
</protein>
<name>A0A399CUC6_9BACT</name>
<evidence type="ECO:0000256" key="7">
    <source>
        <dbReference type="PIRSR" id="PIRSR001365-2"/>
    </source>
</evidence>
<evidence type="ECO:0000313" key="9">
    <source>
        <dbReference type="Proteomes" id="UP000266441"/>
    </source>
</evidence>
<evidence type="ECO:0000256" key="3">
    <source>
        <dbReference type="ARBA" id="ARBA00023239"/>
    </source>
</evidence>
<comment type="similarity">
    <text evidence="5">Belongs to the DapA family.</text>
</comment>
<dbReference type="GO" id="GO:0016829">
    <property type="term" value="F:lyase activity"/>
    <property type="evidence" value="ECO:0007669"/>
    <property type="project" value="UniProtKB-KW"/>
</dbReference>
<dbReference type="PRINTS" id="PR00146">
    <property type="entry name" value="DHPICSNTHASE"/>
</dbReference>
<keyword evidence="3 5" id="KW-0456">Lyase</keyword>
<evidence type="ECO:0000256" key="5">
    <source>
        <dbReference type="PIRNR" id="PIRNR001365"/>
    </source>
</evidence>
<accession>A0A399CUC6</accession>
<evidence type="ECO:0000256" key="2">
    <source>
        <dbReference type="ARBA" id="ARBA00022490"/>
    </source>
</evidence>
<dbReference type="Pfam" id="PF00701">
    <property type="entry name" value="DHDPS"/>
    <property type="match status" value="1"/>
</dbReference>
<reference evidence="8 9" key="1">
    <citation type="journal article" date="2015" name="Int. J. Syst. Evol. Microbiol.">
        <title>Mariniphaga sediminis sp. nov., isolated from coastal sediment.</title>
        <authorList>
            <person name="Wang F.Q."/>
            <person name="Shen Q.Y."/>
            <person name="Chen G.J."/>
            <person name="Du Z.J."/>
        </authorList>
    </citation>
    <scope>NUCLEOTIDE SEQUENCE [LARGE SCALE GENOMIC DNA]</scope>
    <source>
        <strain evidence="8 9">SY21</strain>
    </source>
</reference>
<dbReference type="InterPro" id="IPR002220">
    <property type="entry name" value="DapA-like"/>
</dbReference>
<keyword evidence="4" id="KW-0119">Carbohydrate metabolism</keyword>
<gene>
    <name evidence="8" type="ORF">D1164_19440</name>
</gene>
<comment type="caution">
    <text evidence="8">The sequence shown here is derived from an EMBL/GenBank/DDBJ whole genome shotgun (WGS) entry which is preliminary data.</text>
</comment>
<feature type="binding site" evidence="7">
    <location>
        <position position="211"/>
    </location>
    <ligand>
        <name>pyruvate</name>
        <dbReference type="ChEBI" id="CHEBI:15361"/>
    </ligand>
</feature>
<dbReference type="Gene3D" id="3.20.20.70">
    <property type="entry name" value="Aldolase class I"/>
    <property type="match status" value="1"/>
</dbReference>
<dbReference type="PIRSF" id="PIRSF001365">
    <property type="entry name" value="DHDPS"/>
    <property type="match status" value="1"/>
</dbReference>
<feature type="active site" description="Schiff-base intermediate with substrate" evidence="6">
    <location>
        <position position="169"/>
    </location>
</feature>